<dbReference type="GO" id="GO:0005509">
    <property type="term" value="F:calcium ion binding"/>
    <property type="evidence" value="ECO:0007669"/>
    <property type="project" value="InterPro"/>
</dbReference>
<keyword evidence="2" id="KW-0804">Transcription</keyword>
<organism evidence="4 5">
    <name type="scientific">Halalkalibacter krulwichiae</name>
    <dbReference type="NCBI Taxonomy" id="199441"/>
    <lineage>
        <taxon>Bacteria</taxon>
        <taxon>Bacillati</taxon>
        <taxon>Bacillota</taxon>
        <taxon>Bacilli</taxon>
        <taxon>Bacillales</taxon>
        <taxon>Bacillaceae</taxon>
        <taxon>Halalkalibacter</taxon>
    </lineage>
</organism>
<reference evidence="4 5" key="1">
    <citation type="submission" date="2017-04" db="EMBL/GenBank/DDBJ databases">
        <title>Bacillus krulwichiae AM31D Genome sequencing and assembly.</title>
        <authorList>
            <person name="Krulwich T.A."/>
            <person name="Anastor L."/>
            <person name="Ehrlich R."/>
            <person name="Ehrlich G.D."/>
            <person name="Janto B."/>
        </authorList>
    </citation>
    <scope>NUCLEOTIDE SEQUENCE [LARGE SCALE GENOMIC DNA]</scope>
    <source>
        <strain evidence="4 5">AM31D</strain>
    </source>
</reference>
<accession>A0A1X9MIQ5</accession>
<dbReference type="GO" id="GO:0042173">
    <property type="term" value="P:regulation of sporulation resulting in formation of a cellular spore"/>
    <property type="evidence" value="ECO:0007669"/>
    <property type="project" value="InterPro"/>
</dbReference>
<dbReference type="Pfam" id="PF08769">
    <property type="entry name" value="Spo0A_C"/>
    <property type="match status" value="1"/>
</dbReference>
<name>A0A1X9MIQ5_9BACI</name>
<gene>
    <name evidence="4" type="primary">spo0A_3</name>
    <name evidence="4" type="ORF">BkAM31D_21270</name>
</gene>
<dbReference type="Gene3D" id="1.10.10.10">
    <property type="entry name" value="Winged helix-like DNA-binding domain superfamily/Winged helix DNA-binding domain"/>
    <property type="match status" value="1"/>
</dbReference>
<keyword evidence="1" id="KW-0805">Transcription regulation</keyword>
<feature type="domain" description="Sporulation initiation factor Spo0A C-terminal" evidence="3">
    <location>
        <begin position="67"/>
        <end position="165"/>
    </location>
</feature>
<dbReference type="EMBL" id="CP020814">
    <property type="protein sequence ID" value="ARK32173.1"/>
    <property type="molecule type" value="Genomic_DNA"/>
</dbReference>
<dbReference type="GO" id="GO:0003700">
    <property type="term" value="F:DNA-binding transcription factor activity"/>
    <property type="evidence" value="ECO:0007669"/>
    <property type="project" value="InterPro"/>
</dbReference>
<dbReference type="SUPFAM" id="SSF46894">
    <property type="entry name" value="C-terminal effector domain of the bipartite response regulators"/>
    <property type="match status" value="1"/>
</dbReference>
<evidence type="ECO:0000313" key="4">
    <source>
        <dbReference type="EMBL" id="ARK32173.1"/>
    </source>
</evidence>
<dbReference type="InterPro" id="IPR014879">
    <property type="entry name" value="Spo0A_C"/>
</dbReference>
<dbReference type="STRING" id="199441.BkAM31D_21270"/>
<evidence type="ECO:0000313" key="5">
    <source>
        <dbReference type="Proteomes" id="UP000193006"/>
    </source>
</evidence>
<dbReference type="InterPro" id="IPR016032">
    <property type="entry name" value="Sig_transdc_resp-reg_C-effctor"/>
</dbReference>
<keyword evidence="5" id="KW-1185">Reference proteome</keyword>
<evidence type="ECO:0000256" key="2">
    <source>
        <dbReference type="ARBA" id="ARBA00023163"/>
    </source>
</evidence>
<dbReference type="AlphaFoldDB" id="A0A1X9MIQ5"/>
<dbReference type="InterPro" id="IPR036388">
    <property type="entry name" value="WH-like_DNA-bd_sf"/>
</dbReference>
<proteinExistence type="predicted"/>
<dbReference type="GO" id="GO:0005737">
    <property type="term" value="C:cytoplasm"/>
    <property type="evidence" value="ECO:0007669"/>
    <property type="project" value="InterPro"/>
</dbReference>
<dbReference type="Proteomes" id="UP000193006">
    <property type="component" value="Chromosome"/>
</dbReference>
<evidence type="ECO:0000256" key="1">
    <source>
        <dbReference type="ARBA" id="ARBA00023015"/>
    </source>
</evidence>
<protein>
    <submittedName>
        <fullName evidence="4">Stage 0 sporulation protein A</fullName>
    </submittedName>
</protein>
<dbReference type="KEGG" id="bkw:BkAM31D_21270"/>
<evidence type="ECO:0000259" key="3">
    <source>
        <dbReference type="Pfam" id="PF08769"/>
    </source>
</evidence>
<dbReference type="GO" id="GO:0003677">
    <property type="term" value="F:DNA binding"/>
    <property type="evidence" value="ECO:0007669"/>
    <property type="project" value="InterPro"/>
</dbReference>
<sequence>MNTLNDLPFKNENELVRFVMQELGSIQTLKNEVLELRGELEALKKPNANPKAEKKSSLEQDFIEVRITNILQDLRIPASLKGYHYLREAIMMVYFDMNHLGMMTKHLYPSISKKFETTPSRVERAMRHAIECSYESQENRSSAIYRFTTSRPTVSEFIAAIADRLRLEDAINERR</sequence>